<dbReference type="Pfam" id="PF07719">
    <property type="entry name" value="TPR_2"/>
    <property type="match status" value="1"/>
</dbReference>
<proteinExistence type="predicted"/>
<evidence type="ECO:0000256" key="1">
    <source>
        <dbReference type="ARBA" id="ARBA00022737"/>
    </source>
</evidence>
<protein>
    <submittedName>
        <fullName evidence="3">Uncharacterized protein</fullName>
    </submittedName>
</protein>
<gene>
    <name evidence="3" type="ORF">SDC9_114345</name>
</gene>
<name>A0A645BWB2_9ZZZZ</name>
<comment type="caution">
    <text evidence="3">The sequence shown here is derived from an EMBL/GenBank/DDBJ whole genome shotgun (WGS) entry which is preliminary data.</text>
</comment>
<accession>A0A645BWB2</accession>
<dbReference type="SUPFAM" id="SSF48452">
    <property type="entry name" value="TPR-like"/>
    <property type="match status" value="1"/>
</dbReference>
<evidence type="ECO:0000313" key="3">
    <source>
        <dbReference type="EMBL" id="MPM67423.1"/>
    </source>
</evidence>
<dbReference type="AlphaFoldDB" id="A0A645BWB2"/>
<evidence type="ECO:0000256" key="2">
    <source>
        <dbReference type="ARBA" id="ARBA00022803"/>
    </source>
</evidence>
<keyword evidence="1" id="KW-0677">Repeat</keyword>
<dbReference type="InterPro" id="IPR013105">
    <property type="entry name" value="TPR_2"/>
</dbReference>
<dbReference type="PROSITE" id="PS50005">
    <property type="entry name" value="TPR"/>
    <property type="match status" value="1"/>
</dbReference>
<dbReference type="InterPro" id="IPR019734">
    <property type="entry name" value="TPR_rpt"/>
</dbReference>
<dbReference type="InterPro" id="IPR011990">
    <property type="entry name" value="TPR-like_helical_dom_sf"/>
</dbReference>
<organism evidence="3">
    <name type="scientific">bioreactor metagenome</name>
    <dbReference type="NCBI Taxonomy" id="1076179"/>
    <lineage>
        <taxon>unclassified sequences</taxon>
        <taxon>metagenomes</taxon>
        <taxon>ecological metagenomes</taxon>
    </lineage>
</organism>
<dbReference type="EMBL" id="VSSQ01021681">
    <property type="protein sequence ID" value="MPM67423.1"/>
    <property type="molecule type" value="Genomic_DNA"/>
</dbReference>
<dbReference type="Gene3D" id="1.25.40.10">
    <property type="entry name" value="Tetratricopeptide repeat domain"/>
    <property type="match status" value="1"/>
</dbReference>
<dbReference type="SMART" id="SM00028">
    <property type="entry name" value="TPR"/>
    <property type="match status" value="2"/>
</dbReference>
<keyword evidence="2" id="KW-0802">TPR repeat</keyword>
<sequence length="434" mass="49122">MIPIPIVGAMIGGAVGGFVAKNALDQFIEDDAKEMYQNLKEEFLDIVMISNLNRTEFNEVIELTFGNKKLPSILRDMYAYGDSREFARVHFVSNAVTNVLSKRKKITNDLIDEGLVKFVESSFEEVTETTIDKVSENNIEEKVTTAGNLQKNKIKKIPIASAVAALAIVYGGFGIYEYIEVKAYNNLVTTANIYFGQGNYDQAIALFNQSLKYNDTENVKNKIKEAEKLKEFKSDFDKGNDLMNNKKYLEAIEQFKKVPNVDERLYKDAENKIQDCIKGYIAQNIQLAMSSIEYTKYDEAYKYLDAILKVDGNNYEANKLMHYVNNAREQLQAEKPQANIAISNSNGTRITEAQAYNLVNSVSHSEYPNSKIEFIGIIKIESSDYIPPEARGLAAYCFDESNDTDTTISNYYVDMQGHVYRNTFSSDGKCVKLR</sequence>
<reference evidence="3" key="1">
    <citation type="submission" date="2019-08" db="EMBL/GenBank/DDBJ databases">
        <authorList>
            <person name="Kucharzyk K."/>
            <person name="Murdoch R.W."/>
            <person name="Higgins S."/>
            <person name="Loffler F."/>
        </authorList>
    </citation>
    <scope>NUCLEOTIDE SEQUENCE</scope>
</reference>